<dbReference type="Gene3D" id="2.60.200.20">
    <property type="match status" value="1"/>
</dbReference>
<dbReference type="Pfam" id="PF00498">
    <property type="entry name" value="FHA"/>
    <property type="match status" value="1"/>
</dbReference>
<protein>
    <submittedName>
        <fullName evidence="2">FHA domain-containing protein</fullName>
    </submittedName>
</protein>
<sequence length="151" mass="17060">MSNRTYQCHACNRVNNYNQKFCNNCETPAAVAALRSTGKDILPCDFLFALLPIEQSVGSGIHSDVLLPLNDIPAHHCNLEFSRDLFTITSPASHLAIRLNGKAIKVNQKYRLEHGCLISFANEEFELIYFNKKTAAQNYKNLNSKTWLIMP</sequence>
<keyword evidence="3" id="KW-1185">Reference proteome</keyword>
<accession>A0ABY7VVX6</accession>
<dbReference type="InterPro" id="IPR000253">
    <property type="entry name" value="FHA_dom"/>
</dbReference>
<evidence type="ECO:0000313" key="3">
    <source>
        <dbReference type="Proteomes" id="UP001214250"/>
    </source>
</evidence>
<dbReference type="CDD" id="cd00060">
    <property type="entry name" value="FHA"/>
    <property type="match status" value="1"/>
</dbReference>
<organism evidence="2 3">
    <name type="scientific">Lentisphaera profundi</name>
    <dbReference type="NCBI Taxonomy" id="1658616"/>
    <lineage>
        <taxon>Bacteria</taxon>
        <taxon>Pseudomonadati</taxon>
        <taxon>Lentisphaerota</taxon>
        <taxon>Lentisphaeria</taxon>
        <taxon>Lentisphaerales</taxon>
        <taxon>Lentisphaeraceae</taxon>
        <taxon>Lentisphaera</taxon>
    </lineage>
</organism>
<evidence type="ECO:0000259" key="1">
    <source>
        <dbReference type="Pfam" id="PF00498"/>
    </source>
</evidence>
<gene>
    <name evidence="2" type="ORF">PQO03_18745</name>
</gene>
<dbReference type="Proteomes" id="UP001214250">
    <property type="component" value="Chromosome 2"/>
</dbReference>
<dbReference type="RefSeq" id="WP_274152517.1">
    <property type="nucleotide sequence ID" value="NZ_CP117812.1"/>
</dbReference>
<proteinExistence type="predicted"/>
<feature type="domain" description="FHA" evidence="1">
    <location>
        <begin position="57"/>
        <end position="120"/>
    </location>
</feature>
<reference evidence="2 3" key="1">
    <citation type="submission" date="2023-02" db="EMBL/GenBank/DDBJ databases">
        <title>Genome sequence of Lentisphaera profundi SAORIC-696.</title>
        <authorList>
            <person name="Kim e."/>
            <person name="Cho J.-C."/>
            <person name="Choi A."/>
            <person name="Kang I."/>
        </authorList>
    </citation>
    <scope>NUCLEOTIDE SEQUENCE [LARGE SCALE GENOMIC DNA]</scope>
    <source>
        <strain evidence="2 3">SAORIC-696</strain>
    </source>
</reference>
<dbReference type="EMBL" id="CP117812">
    <property type="protein sequence ID" value="WDE97867.1"/>
    <property type="molecule type" value="Genomic_DNA"/>
</dbReference>
<dbReference type="SUPFAM" id="SSF49879">
    <property type="entry name" value="SMAD/FHA domain"/>
    <property type="match status" value="1"/>
</dbReference>
<dbReference type="InterPro" id="IPR008984">
    <property type="entry name" value="SMAD_FHA_dom_sf"/>
</dbReference>
<evidence type="ECO:0000313" key="2">
    <source>
        <dbReference type="EMBL" id="WDE97867.1"/>
    </source>
</evidence>
<name>A0ABY7VVX6_9BACT</name>